<comment type="caution">
    <text evidence="16">The sequence shown here is derived from an EMBL/GenBank/DDBJ whole genome shotgun (WGS) entry which is preliminary data.</text>
</comment>
<evidence type="ECO:0000256" key="9">
    <source>
        <dbReference type="ARBA" id="ARBA00023170"/>
    </source>
</evidence>
<feature type="non-terminal residue" evidence="16">
    <location>
        <position position="1"/>
    </location>
</feature>
<feature type="transmembrane region" description="Helical" evidence="14">
    <location>
        <begin position="404"/>
        <end position="428"/>
    </location>
</feature>
<dbReference type="OrthoDB" id="6510378at2759"/>
<name>Q4SL21_TETNG</name>
<dbReference type="KEGG" id="tng:GSTEN00016455G001"/>
<dbReference type="GO" id="GO:0005912">
    <property type="term" value="C:adherens junction"/>
    <property type="evidence" value="ECO:0007669"/>
    <property type="project" value="TreeGrafter"/>
</dbReference>
<proteinExistence type="predicted"/>
<dbReference type="GO" id="GO:0016342">
    <property type="term" value="C:catenin complex"/>
    <property type="evidence" value="ECO:0007669"/>
    <property type="project" value="TreeGrafter"/>
</dbReference>
<dbReference type="GO" id="GO:0007043">
    <property type="term" value="P:cell-cell junction assembly"/>
    <property type="evidence" value="ECO:0007669"/>
    <property type="project" value="TreeGrafter"/>
</dbReference>
<keyword evidence="2 14" id="KW-0812">Transmembrane</keyword>
<dbReference type="PANTHER" id="PTHR24027:SF413">
    <property type="entry name" value="CADHERIN RELATED FAMILY MEMBER 1"/>
    <property type="match status" value="1"/>
</dbReference>
<evidence type="ECO:0000256" key="5">
    <source>
        <dbReference type="ARBA" id="ARBA00022837"/>
    </source>
</evidence>
<dbReference type="FunFam" id="2.60.40.60:FF:000126">
    <property type="entry name" value="Cadherin-related family member 1"/>
    <property type="match status" value="1"/>
</dbReference>
<evidence type="ECO:0000256" key="2">
    <source>
        <dbReference type="ARBA" id="ARBA00022692"/>
    </source>
</evidence>
<feature type="domain" description="Cadherin" evidence="15">
    <location>
        <begin position="297"/>
        <end position="391"/>
    </location>
</feature>
<dbReference type="InterPro" id="IPR015919">
    <property type="entry name" value="Cadherin-like_sf"/>
</dbReference>
<evidence type="ECO:0000256" key="14">
    <source>
        <dbReference type="SAM" id="Phobius"/>
    </source>
</evidence>
<dbReference type="PROSITE" id="PS50268">
    <property type="entry name" value="CADHERIN_2"/>
    <property type="match status" value="3"/>
</dbReference>
<dbReference type="GO" id="GO:0016477">
    <property type="term" value="P:cell migration"/>
    <property type="evidence" value="ECO:0007669"/>
    <property type="project" value="TreeGrafter"/>
</dbReference>
<evidence type="ECO:0000256" key="13">
    <source>
        <dbReference type="PROSITE-ProRule" id="PRU00043"/>
    </source>
</evidence>
<evidence type="ECO:0000256" key="10">
    <source>
        <dbReference type="ARBA" id="ARBA00044073"/>
    </source>
</evidence>
<dbReference type="SUPFAM" id="SSF49313">
    <property type="entry name" value="Cadherin-like"/>
    <property type="match status" value="3"/>
</dbReference>
<gene>
    <name evidence="16" type="ORF">GSTENG00016455001</name>
</gene>
<dbReference type="EMBL" id="CAAE01014563">
    <property type="protein sequence ID" value="CAF98661.1"/>
    <property type="molecule type" value="Genomic_DNA"/>
</dbReference>
<sequence>QDTPPVFIGTPYFGYVYEISVPGSEIFTVVAKDGDVGNPNPIRYSFDDGDDGVFHINRTSGLITLQTLPMFLKREIFNIKVRASEVNPQGRLLDYSITAVVIRVVDLNNNPPTFYGENGPQSMFELTMYEHPPEGEILRGLKITVNDSDQGANAKFNLRLIGPGRMLRVVPQTVLNEAQVTILVEDSAAMDYEKHHFLTYKAVDPDSGSWGEVKFSIYGSGADLFLIQPTSGIIYTQPWASLDAEVRSKYNFYVKAEDAEGKYSLAEVFVTVLDLNDHPPAFNDNFLETTMVIGAPAVDDDAEVPNNVIEYAIMKAEPDNNIFDINADTGEIVLKSYIKSMAIIQNITKQTDCTWSLVVQARDRGQPSFSTTAVVKIDITEATQLSGGPLGTFLMQNRNKPSQILGMLAGVIVLMVIITVVISTATYIRNKKSNRILPNRRVRRRRPQKQQAWNIKNPFKKVENPADRFQVEENEEPQPENVNYNNNVSKVVSHWPPPPLPCAPSAPPPPPAYIPEGRQWTVPTVSATVAIKPKKRPAMHTQDNVNKAMVSELKMRLEQKNLLKHH</sequence>
<evidence type="ECO:0000259" key="15">
    <source>
        <dbReference type="PROSITE" id="PS50268"/>
    </source>
</evidence>
<comment type="subcellular location">
    <subcellularLocation>
        <location evidence="1">Membrane</location>
        <topology evidence="1">Single-pass membrane protein</topology>
    </subcellularLocation>
</comment>
<accession>Q4SL21</accession>
<dbReference type="GO" id="GO:0007156">
    <property type="term" value="P:homophilic cell adhesion via plasma membrane adhesion molecules"/>
    <property type="evidence" value="ECO:0007669"/>
    <property type="project" value="InterPro"/>
</dbReference>
<evidence type="ECO:0000256" key="3">
    <source>
        <dbReference type="ARBA" id="ARBA00022729"/>
    </source>
</evidence>
<keyword evidence="5 13" id="KW-0106">Calcium</keyword>
<dbReference type="PROSITE" id="PS00232">
    <property type="entry name" value="CADHERIN_1"/>
    <property type="match status" value="1"/>
</dbReference>
<dbReference type="GO" id="GO:0016339">
    <property type="term" value="P:calcium-dependent cell-cell adhesion via plasma membrane cell adhesion molecules"/>
    <property type="evidence" value="ECO:0007669"/>
    <property type="project" value="TreeGrafter"/>
</dbReference>
<dbReference type="Gene3D" id="2.60.40.60">
    <property type="entry name" value="Cadherins"/>
    <property type="match status" value="4"/>
</dbReference>
<evidence type="ECO:0000256" key="4">
    <source>
        <dbReference type="ARBA" id="ARBA00022737"/>
    </source>
</evidence>
<dbReference type="InterPro" id="IPR020894">
    <property type="entry name" value="Cadherin_CS"/>
</dbReference>
<evidence type="ECO:0000256" key="8">
    <source>
        <dbReference type="ARBA" id="ARBA00023136"/>
    </source>
</evidence>
<feature type="domain" description="Cadherin" evidence="15">
    <location>
        <begin position="8"/>
        <end position="114"/>
    </location>
</feature>
<feature type="domain" description="Cadherin" evidence="15">
    <location>
        <begin position="176"/>
        <end position="282"/>
    </location>
</feature>
<dbReference type="AlphaFoldDB" id="Q4SL21"/>
<dbReference type="GO" id="GO:0045296">
    <property type="term" value="F:cadherin binding"/>
    <property type="evidence" value="ECO:0007669"/>
    <property type="project" value="TreeGrafter"/>
</dbReference>
<dbReference type="Pfam" id="PF00028">
    <property type="entry name" value="Cadherin"/>
    <property type="match status" value="2"/>
</dbReference>
<dbReference type="SMART" id="SM00112">
    <property type="entry name" value="CA"/>
    <property type="match status" value="3"/>
</dbReference>
<organism evidence="16">
    <name type="scientific">Tetraodon nigroviridis</name>
    <name type="common">Spotted green pufferfish</name>
    <name type="synonym">Chelonodon nigroviridis</name>
    <dbReference type="NCBI Taxonomy" id="99883"/>
    <lineage>
        <taxon>Eukaryota</taxon>
        <taxon>Metazoa</taxon>
        <taxon>Chordata</taxon>
        <taxon>Craniata</taxon>
        <taxon>Vertebrata</taxon>
        <taxon>Euteleostomi</taxon>
        <taxon>Actinopterygii</taxon>
        <taxon>Neopterygii</taxon>
        <taxon>Teleostei</taxon>
        <taxon>Neoteleostei</taxon>
        <taxon>Acanthomorphata</taxon>
        <taxon>Eupercaria</taxon>
        <taxon>Tetraodontiformes</taxon>
        <taxon>Tetradontoidea</taxon>
        <taxon>Tetraodontidae</taxon>
        <taxon>Tetraodon</taxon>
    </lineage>
</organism>
<dbReference type="GO" id="GO:0000902">
    <property type="term" value="P:cell morphogenesis"/>
    <property type="evidence" value="ECO:0007669"/>
    <property type="project" value="TreeGrafter"/>
</dbReference>
<dbReference type="GO" id="GO:0044331">
    <property type="term" value="P:cell-cell adhesion mediated by cadherin"/>
    <property type="evidence" value="ECO:0007669"/>
    <property type="project" value="TreeGrafter"/>
</dbReference>
<dbReference type="CDD" id="cd11304">
    <property type="entry name" value="Cadherin_repeat"/>
    <property type="match status" value="3"/>
</dbReference>
<dbReference type="GO" id="GO:0008013">
    <property type="term" value="F:beta-catenin binding"/>
    <property type="evidence" value="ECO:0007669"/>
    <property type="project" value="TreeGrafter"/>
</dbReference>
<evidence type="ECO:0000256" key="7">
    <source>
        <dbReference type="ARBA" id="ARBA00022989"/>
    </source>
</evidence>
<reference evidence="16" key="2">
    <citation type="submission" date="2004-02" db="EMBL/GenBank/DDBJ databases">
        <authorList>
            <consortium name="Genoscope"/>
            <consortium name="Whitehead Institute Centre for Genome Research"/>
        </authorList>
    </citation>
    <scope>NUCLEOTIDE SEQUENCE</scope>
</reference>
<dbReference type="InterPro" id="IPR002126">
    <property type="entry name" value="Cadherin-like_dom"/>
</dbReference>
<reference evidence="16" key="1">
    <citation type="journal article" date="2004" name="Nature">
        <title>Genome duplication in the teleost fish Tetraodon nigroviridis reveals the early vertebrate proto-karyotype.</title>
        <authorList>
            <person name="Jaillon O."/>
            <person name="Aury J.-M."/>
            <person name="Brunet F."/>
            <person name="Petit J.-L."/>
            <person name="Stange-Thomann N."/>
            <person name="Mauceli E."/>
            <person name="Bouneau L."/>
            <person name="Fischer C."/>
            <person name="Ozouf-Costaz C."/>
            <person name="Bernot A."/>
            <person name="Nicaud S."/>
            <person name="Jaffe D."/>
            <person name="Fisher S."/>
            <person name="Lutfalla G."/>
            <person name="Dossat C."/>
            <person name="Segurens B."/>
            <person name="Dasilva C."/>
            <person name="Salanoubat M."/>
            <person name="Levy M."/>
            <person name="Boudet N."/>
            <person name="Castellano S."/>
            <person name="Anthouard V."/>
            <person name="Jubin C."/>
            <person name="Castelli V."/>
            <person name="Katinka M."/>
            <person name="Vacherie B."/>
            <person name="Biemont C."/>
            <person name="Skalli Z."/>
            <person name="Cattolico L."/>
            <person name="Poulain J."/>
            <person name="De Berardinis V."/>
            <person name="Cruaud C."/>
            <person name="Duprat S."/>
            <person name="Brottier P."/>
            <person name="Coutanceau J.-P."/>
            <person name="Gouzy J."/>
            <person name="Parra G."/>
            <person name="Lardier G."/>
            <person name="Chapple C."/>
            <person name="McKernan K.J."/>
            <person name="McEwan P."/>
            <person name="Bosak S."/>
            <person name="Kellis M."/>
            <person name="Volff J.-N."/>
            <person name="Guigo R."/>
            <person name="Zody M.C."/>
            <person name="Mesirov J."/>
            <person name="Lindblad-Toh K."/>
            <person name="Birren B."/>
            <person name="Nusbaum C."/>
            <person name="Kahn D."/>
            <person name="Robinson-Rechavi M."/>
            <person name="Laudet V."/>
            <person name="Schachter V."/>
            <person name="Quetier F."/>
            <person name="Saurin W."/>
            <person name="Scarpelli C."/>
            <person name="Wincker P."/>
            <person name="Lander E.S."/>
            <person name="Weissenbach J."/>
            <person name="Roest Crollius H."/>
        </authorList>
    </citation>
    <scope>NUCLEOTIDE SEQUENCE [LARGE SCALE GENOMIC DNA]</scope>
</reference>
<keyword evidence="6" id="KW-0130">Cell adhesion</keyword>
<dbReference type="InterPro" id="IPR039808">
    <property type="entry name" value="Cadherin"/>
</dbReference>
<dbReference type="GO" id="GO:0005509">
    <property type="term" value="F:calcium ion binding"/>
    <property type="evidence" value="ECO:0007669"/>
    <property type="project" value="UniProtKB-UniRule"/>
</dbReference>
<evidence type="ECO:0000256" key="12">
    <source>
        <dbReference type="ARBA" id="ARBA00044335"/>
    </source>
</evidence>
<evidence type="ECO:0000256" key="11">
    <source>
        <dbReference type="ARBA" id="ARBA00044253"/>
    </source>
</evidence>
<dbReference type="PRINTS" id="PR00205">
    <property type="entry name" value="CADHERIN"/>
</dbReference>
<keyword evidence="9" id="KW-0675">Receptor</keyword>
<protein>
    <recommendedName>
        <fullName evidence="10">Cadherin-related family member 1</fullName>
    </recommendedName>
    <alternativeName>
        <fullName evidence="11">Photoreceptor cadherin</fullName>
    </alternativeName>
    <alternativeName>
        <fullName evidence="12">Protocadherin-21</fullName>
    </alternativeName>
</protein>
<evidence type="ECO:0000256" key="6">
    <source>
        <dbReference type="ARBA" id="ARBA00022889"/>
    </source>
</evidence>
<keyword evidence="4" id="KW-0677">Repeat</keyword>
<dbReference type="PANTHER" id="PTHR24027">
    <property type="entry name" value="CADHERIN-23"/>
    <property type="match status" value="1"/>
</dbReference>
<keyword evidence="3" id="KW-0732">Signal</keyword>
<keyword evidence="8 14" id="KW-0472">Membrane</keyword>
<evidence type="ECO:0000256" key="1">
    <source>
        <dbReference type="ARBA" id="ARBA00004167"/>
    </source>
</evidence>
<dbReference type="GO" id="GO:0034332">
    <property type="term" value="P:adherens junction organization"/>
    <property type="evidence" value="ECO:0007669"/>
    <property type="project" value="TreeGrafter"/>
</dbReference>
<keyword evidence="7 14" id="KW-1133">Transmembrane helix</keyword>
<evidence type="ECO:0000313" key="16">
    <source>
        <dbReference type="EMBL" id="CAF98661.1"/>
    </source>
</evidence>
<dbReference type="FunFam" id="2.60.40.60:FF:000111">
    <property type="entry name" value="Cadherin-related family member 1"/>
    <property type="match status" value="1"/>
</dbReference>